<dbReference type="AlphaFoldDB" id="A0A9N9MS24"/>
<dbReference type="Pfam" id="PF01161">
    <property type="entry name" value="PBP"/>
    <property type="match status" value="1"/>
</dbReference>
<evidence type="ECO:0000313" key="3">
    <source>
        <dbReference type="Proteomes" id="UP001152799"/>
    </source>
</evidence>
<organism evidence="2 3">
    <name type="scientific">Ceutorhynchus assimilis</name>
    <name type="common">cabbage seed weevil</name>
    <dbReference type="NCBI Taxonomy" id="467358"/>
    <lineage>
        <taxon>Eukaryota</taxon>
        <taxon>Metazoa</taxon>
        <taxon>Ecdysozoa</taxon>
        <taxon>Arthropoda</taxon>
        <taxon>Hexapoda</taxon>
        <taxon>Insecta</taxon>
        <taxon>Pterygota</taxon>
        <taxon>Neoptera</taxon>
        <taxon>Endopterygota</taxon>
        <taxon>Coleoptera</taxon>
        <taxon>Polyphaga</taxon>
        <taxon>Cucujiformia</taxon>
        <taxon>Curculionidae</taxon>
        <taxon>Ceutorhynchinae</taxon>
        <taxon>Ceutorhynchus</taxon>
    </lineage>
</organism>
<dbReference type="OrthoDB" id="2506647at2759"/>
<keyword evidence="3" id="KW-1185">Reference proteome</keyword>
<dbReference type="InterPro" id="IPR035810">
    <property type="entry name" value="PEBP_euk"/>
</dbReference>
<feature type="chain" id="PRO_5040310028" evidence="1">
    <location>
        <begin position="18"/>
        <end position="194"/>
    </location>
</feature>
<sequence>MMLLNILIIGFSCSSMASEVVENFKAESVVPDVVDVAPKAKISLIYPGNKEVNFNELTPTVVRPQQPEVKWETDPNKFYTLSNVDPDAPSRATPTFREINHWLVVNINGNDLSTGQTLVSYRGSGAPRGTGLHRYIFLVFEQQGEINVTEIQNLANDVTKFSIRKFAQKYNLGNPVAGNFYLAQWDSSVPERKQ</sequence>
<dbReference type="CDD" id="cd00866">
    <property type="entry name" value="PEBP_euk"/>
    <property type="match status" value="1"/>
</dbReference>
<dbReference type="InterPro" id="IPR008914">
    <property type="entry name" value="PEBP"/>
</dbReference>
<evidence type="ECO:0000313" key="2">
    <source>
        <dbReference type="EMBL" id="CAG9767907.1"/>
    </source>
</evidence>
<reference evidence="2" key="1">
    <citation type="submission" date="2022-01" db="EMBL/GenBank/DDBJ databases">
        <authorList>
            <person name="King R."/>
        </authorList>
    </citation>
    <scope>NUCLEOTIDE SEQUENCE</scope>
</reference>
<dbReference type="InterPro" id="IPR036610">
    <property type="entry name" value="PEBP-like_sf"/>
</dbReference>
<proteinExistence type="predicted"/>
<evidence type="ECO:0000256" key="1">
    <source>
        <dbReference type="SAM" id="SignalP"/>
    </source>
</evidence>
<feature type="signal peptide" evidence="1">
    <location>
        <begin position="1"/>
        <end position="17"/>
    </location>
</feature>
<name>A0A9N9MS24_9CUCU</name>
<dbReference type="EMBL" id="OU892280">
    <property type="protein sequence ID" value="CAG9767907.1"/>
    <property type="molecule type" value="Genomic_DNA"/>
</dbReference>
<dbReference type="PANTHER" id="PTHR11362">
    <property type="entry name" value="PHOSPHATIDYLETHANOLAMINE-BINDING PROTEIN"/>
    <property type="match status" value="1"/>
</dbReference>
<dbReference type="SUPFAM" id="SSF49777">
    <property type="entry name" value="PEBP-like"/>
    <property type="match status" value="1"/>
</dbReference>
<gene>
    <name evidence="2" type="ORF">CEUTPL_LOCUS8461</name>
</gene>
<dbReference type="Gene3D" id="3.90.280.10">
    <property type="entry name" value="PEBP-like"/>
    <property type="match status" value="1"/>
</dbReference>
<protein>
    <submittedName>
        <fullName evidence="2">Uncharacterized protein</fullName>
    </submittedName>
</protein>
<keyword evidence="1" id="KW-0732">Signal</keyword>
<dbReference type="Proteomes" id="UP001152799">
    <property type="component" value="Chromosome 4"/>
</dbReference>
<dbReference type="PANTHER" id="PTHR11362:SF152">
    <property type="entry name" value="ODORANT-BINDING PROTEIN A5-LIKE PROTEIN"/>
    <property type="match status" value="1"/>
</dbReference>
<accession>A0A9N9MS24</accession>